<evidence type="ECO:0000256" key="2">
    <source>
        <dbReference type="SAM" id="MobiDB-lite"/>
    </source>
</evidence>
<proteinExistence type="predicted"/>
<evidence type="ECO:0000256" key="1">
    <source>
        <dbReference type="SAM" id="Coils"/>
    </source>
</evidence>
<keyword evidence="4" id="KW-1185">Reference proteome</keyword>
<feature type="coiled-coil region" evidence="1">
    <location>
        <begin position="194"/>
        <end position="228"/>
    </location>
</feature>
<organism evidence="3 4">
    <name type="scientific">Psophocarpus tetragonolobus</name>
    <name type="common">Winged bean</name>
    <name type="synonym">Dolichos tetragonolobus</name>
    <dbReference type="NCBI Taxonomy" id="3891"/>
    <lineage>
        <taxon>Eukaryota</taxon>
        <taxon>Viridiplantae</taxon>
        <taxon>Streptophyta</taxon>
        <taxon>Embryophyta</taxon>
        <taxon>Tracheophyta</taxon>
        <taxon>Spermatophyta</taxon>
        <taxon>Magnoliopsida</taxon>
        <taxon>eudicotyledons</taxon>
        <taxon>Gunneridae</taxon>
        <taxon>Pentapetalae</taxon>
        <taxon>rosids</taxon>
        <taxon>fabids</taxon>
        <taxon>Fabales</taxon>
        <taxon>Fabaceae</taxon>
        <taxon>Papilionoideae</taxon>
        <taxon>50 kb inversion clade</taxon>
        <taxon>NPAAA clade</taxon>
        <taxon>indigoferoid/millettioid clade</taxon>
        <taxon>Phaseoleae</taxon>
        <taxon>Psophocarpus</taxon>
    </lineage>
</organism>
<feature type="region of interest" description="Disordered" evidence="2">
    <location>
        <begin position="123"/>
        <end position="147"/>
    </location>
</feature>
<sequence length="283" mass="31551">MQPAVLEPHPSNENIQLAGGLDLDSRLEIPLPGLTSFVVNGVEMPHEKSLAQEQANKELGHKKMSHTSTKRKSNCASVRRSNRIKSTVSSPPNTYCGFKVIEDITVTESEKDEADTPMEHGLEDQELELERPQVPESEPKLADNLGENKSLDEKVDCALQRIDALDKIVKLLKDKVDEHLDLYESPSVSYRSMYIDSQKKIEELTIENQRLNGKLENAHGKIEVHEKEIRAVIDVLHKTVDAVKDATISNMAKTIETAANVSAEAIHNVCSASTAKRKRRSEN</sequence>
<name>A0AAN9XKV6_PSOTE</name>
<dbReference type="AlphaFoldDB" id="A0AAN9XKV6"/>
<reference evidence="3 4" key="1">
    <citation type="submission" date="2024-01" db="EMBL/GenBank/DDBJ databases">
        <title>The genomes of 5 underutilized Papilionoideae crops provide insights into root nodulation and disease resistanc.</title>
        <authorList>
            <person name="Jiang F."/>
        </authorList>
    </citation>
    <scope>NUCLEOTIDE SEQUENCE [LARGE SCALE GENOMIC DNA]</scope>
    <source>
        <strain evidence="3">DUOXIRENSHENG_FW03</strain>
        <tissue evidence="3">Leaves</tissue>
    </source>
</reference>
<gene>
    <name evidence="3" type="ORF">VNO78_16558</name>
</gene>
<dbReference type="EMBL" id="JAYMYS010000004">
    <property type="protein sequence ID" value="KAK7395936.1"/>
    <property type="molecule type" value="Genomic_DNA"/>
</dbReference>
<evidence type="ECO:0000313" key="3">
    <source>
        <dbReference type="EMBL" id="KAK7395936.1"/>
    </source>
</evidence>
<feature type="region of interest" description="Disordered" evidence="2">
    <location>
        <begin position="59"/>
        <end position="88"/>
    </location>
</feature>
<dbReference type="PANTHER" id="PTHR38936:SF1">
    <property type="entry name" value="DUF641 DOMAIN-CONTAINING PROTEIN"/>
    <property type="match status" value="1"/>
</dbReference>
<protein>
    <submittedName>
        <fullName evidence="3">Uncharacterized protein</fullName>
    </submittedName>
</protein>
<dbReference type="Proteomes" id="UP001386955">
    <property type="component" value="Unassembled WGS sequence"/>
</dbReference>
<evidence type="ECO:0000313" key="4">
    <source>
        <dbReference type="Proteomes" id="UP001386955"/>
    </source>
</evidence>
<keyword evidence="1" id="KW-0175">Coiled coil</keyword>
<feature type="compositionally biased region" description="Basic residues" evidence="2">
    <location>
        <begin position="62"/>
        <end position="73"/>
    </location>
</feature>
<comment type="caution">
    <text evidence="3">The sequence shown here is derived from an EMBL/GenBank/DDBJ whole genome shotgun (WGS) entry which is preliminary data.</text>
</comment>
<accession>A0AAN9XKV6</accession>
<feature type="compositionally biased region" description="Basic and acidic residues" evidence="2">
    <location>
        <begin position="123"/>
        <end position="141"/>
    </location>
</feature>
<dbReference type="PANTHER" id="PTHR38936">
    <property type="entry name" value="TITIN-LIKE ISOFORM X2"/>
    <property type="match status" value="1"/>
</dbReference>